<dbReference type="RefSeq" id="WP_141344535.1">
    <property type="nucleotide sequence ID" value="NZ_BJLF01000003.1"/>
</dbReference>
<evidence type="ECO:0000313" key="4">
    <source>
        <dbReference type="Proteomes" id="UP000318717"/>
    </source>
</evidence>
<dbReference type="OrthoDB" id="580874at2"/>
<evidence type="ECO:0000256" key="2">
    <source>
        <dbReference type="ARBA" id="ARBA00022840"/>
    </source>
</evidence>
<protein>
    <submittedName>
        <fullName evidence="3">Molecular chaperone DnaK</fullName>
    </submittedName>
</protein>
<dbReference type="PANTHER" id="PTHR42749:SF1">
    <property type="entry name" value="CELL SHAPE-DETERMINING PROTEIN MREB"/>
    <property type="match status" value="1"/>
</dbReference>
<dbReference type="InterPro" id="IPR013126">
    <property type="entry name" value="Hsp_70_fam"/>
</dbReference>
<evidence type="ECO:0000313" key="3">
    <source>
        <dbReference type="EMBL" id="GEA50147.1"/>
    </source>
</evidence>
<dbReference type="Gene3D" id="3.30.420.40">
    <property type="match status" value="2"/>
</dbReference>
<dbReference type="GO" id="GO:0005524">
    <property type="term" value="F:ATP binding"/>
    <property type="evidence" value="ECO:0007669"/>
    <property type="project" value="UniProtKB-KW"/>
</dbReference>
<dbReference type="Proteomes" id="UP000318717">
    <property type="component" value="Unassembled WGS sequence"/>
</dbReference>
<dbReference type="InterPro" id="IPR021030">
    <property type="entry name" value="DUF3731"/>
</dbReference>
<sequence>MTSSKTSVPSKKPRFLVGIDLGTTNTVVAFCENTEPLKESSLQLFEIDQLVGQGEVARRPQLPSFRFHATKEQFSSEALQLPWTQQHVTGDVDNVIIGEWARELGSLVEGRQVSSAKSWLSHTNVDRESDILPWAGADDVEKVSPVIASASYLNHIRQAWNHRNPINRLEEQEVVITVPASFDEIARNLTLKSASLAGLKNVLLLEEPQAACYDWYARFEQQQNTDLSDIPLILICDVGGGTTDLSLIQAKYTDGELSLNRIGVGDHLMLGGDNIDLALAHISEQKLNNKAPMKAQALSKLISQTRRVKENLLSVDAPEEGKVTLLGGGSRLIGGARSVAITREEVQQLGLEGFFPLTDFDDLPSSKRSAVVEFGLPYVSDPAVTKHVAQFLNQHQSACQDALGNDQGKAIPVALLVNGGAFNSPLIKKRIQDVLELWRDDSVTLLDNPHPDFAVAYGAVAYSKARRGAQLKIGGGSPRSYFLHLAGKNKSQALCLLGKGGEEGTEVRLTGRRFALTLDQPVRFNLLTTTMDNLSDGSIPSNGTLHTVDSDLMQALPPSIASLDSGSNKQLDANQKRKVEVQLSSKLTEVGTLQLECVDIEHDNDRWQVEFEVRNQKTVQEQKIPENLIQSKQLISNLYSGSKKQTDAKEIKMLAKQLERKLGKRDSWDLTTSRHLFDAFALGKKRRRRSEPHEKNWLRLAGYSLRPGFGDPVDSWRMEQVWPLYQQGIQFKNQQGWSDWWIFWRRVSGGLNQEQQEKILADIAKYLHPGALKNPQTAKVAHENGYEAMVRLSASLERLHFEDKTLLANWFMTKACHLENYRDAHWWALARLGNRRPLYGSQHNVIPVKEINTWLQILLELDWNKQSMAAFAAVMMACKTGDRTLDVTEITRQQVIEKITSSKVPQTWLHLLTTEEAFNQEEAQKAFGDTLPAGLQLLQDD</sequence>
<evidence type="ECO:0000256" key="1">
    <source>
        <dbReference type="ARBA" id="ARBA00022741"/>
    </source>
</evidence>
<dbReference type="PRINTS" id="PR00301">
    <property type="entry name" value="HEATSHOCK70"/>
</dbReference>
<name>A0A4Y3HSX9_9VIBR</name>
<keyword evidence="2" id="KW-0067">ATP-binding</keyword>
<reference evidence="3 4" key="1">
    <citation type="submission" date="2019-06" db="EMBL/GenBank/DDBJ databases">
        <title>Whole genome shotgun sequence of Vibrio inusitatus NBRC 102082.</title>
        <authorList>
            <person name="Hosoyama A."/>
            <person name="Uohara A."/>
            <person name="Ohji S."/>
            <person name="Ichikawa N."/>
        </authorList>
    </citation>
    <scope>NUCLEOTIDE SEQUENCE [LARGE SCALE GENOMIC DNA]</scope>
    <source>
        <strain evidence="3 4">NBRC 102082</strain>
    </source>
</reference>
<keyword evidence="4" id="KW-1185">Reference proteome</keyword>
<organism evidence="3 4">
    <name type="scientific">Vibrio inusitatus NBRC 102082</name>
    <dbReference type="NCBI Taxonomy" id="1219070"/>
    <lineage>
        <taxon>Bacteria</taxon>
        <taxon>Pseudomonadati</taxon>
        <taxon>Pseudomonadota</taxon>
        <taxon>Gammaproteobacteria</taxon>
        <taxon>Vibrionales</taxon>
        <taxon>Vibrionaceae</taxon>
        <taxon>Vibrio</taxon>
    </lineage>
</organism>
<dbReference type="EMBL" id="BJLF01000003">
    <property type="protein sequence ID" value="GEA50147.1"/>
    <property type="molecule type" value="Genomic_DNA"/>
</dbReference>
<dbReference type="Pfam" id="PF12531">
    <property type="entry name" value="DUF3731"/>
    <property type="match status" value="1"/>
</dbReference>
<comment type="caution">
    <text evidence="3">The sequence shown here is derived from an EMBL/GenBank/DDBJ whole genome shotgun (WGS) entry which is preliminary data.</text>
</comment>
<gene>
    <name evidence="3" type="ORF">VIN01S_09510</name>
</gene>
<dbReference type="SUPFAM" id="SSF53067">
    <property type="entry name" value="Actin-like ATPase domain"/>
    <property type="match status" value="2"/>
</dbReference>
<dbReference type="GO" id="GO:0140662">
    <property type="term" value="F:ATP-dependent protein folding chaperone"/>
    <property type="evidence" value="ECO:0007669"/>
    <property type="project" value="InterPro"/>
</dbReference>
<dbReference type="Gene3D" id="3.90.640.10">
    <property type="entry name" value="Actin, Chain A, domain 4"/>
    <property type="match status" value="1"/>
</dbReference>
<dbReference type="Pfam" id="PF00012">
    <property type="entry name" value="HSP70"/>
    <property type="match status" value="1"/>
</dbReference>
<dbReference type="AlphaFoldDB" id="A0A4Y3HSX9"/>
<accession>A0A4Y3HSX9</accession>
<dbReference type="PANTHER" id="PTHR42749">
    <property type="entry name" value="CELL SHAPE-DETERMINING PROTEIN MREB"/>
    <property type="match status" value="1"/>
</dbReference>
<proteinExistence type="predicted"/>
<keyword evidence="1" id="KW-0547">Nucleotide-binding</keyword>
<dbReference type="CDD" id="cd10170">
    <property type="entry name" value="ASKHA_NBD_HSP70"/>
    <property type="match status" value="1"/>
</dbReference>
<dbReference type="InterPro" id="IPR043129">
    <property type="entry name" value="ATPase_NBD"/>
</dbReference>